<protein>
    <submittedName>
        <fullName evidence="1">Uncharacterized protein</fullName>
    </submittedName>
</protein>
<comment type="caution">
    <text evidence="1">The sequence shown here is derived from an EMBL/GenBank/DDBJ whole genome shotgun (WGS) entry which is preliminary data.</text>
</comment>
<sequence>MIMALKRRYTWKSANHICTAKLKKDSHFGGQAGGRRRMMKFEIKPYQRKKFPKVLEFRDLECNLTQNRLK</sequence>
<dbReference type="EMBL" id="REGN01009563">
    <property type="protein sequence ID" value="RNA00892.1"/>
    <property type="molecule type" value="Genomic_DNA"/>
</dbReference>
<evidence type="ECO:0000313" key="1">
    <source>
        <dbReference type="EMBL" id="RNA00892.1"/>
    </source>
</evidence>
<proteinExistence type="predicted"/>
<gene>
    <name evidence="1" type="ORF">BpHYR1_010218</name>
</gene>
<keyword evidence="2" id="KW-1185">Reference proteome</keyword>
<name>A0A3M7PP48_BRAPC</name>
<reference evidence="1 2" key="1">
    <citation type="journal article" date="2018" name="Sci. Rep.">
        <title>Genomic signatures of local adaptation to the degree of environmental predictability in rotifers.</title>
        <authorList>
            <person name="Franch-Gras L."/>
            <person name="Hahn C."/>
            <person name="Garcia-Roger E.M."/>
            <person name="Carmona M.J."/>
            <person name="Serra M."/>
            <person name="Gomez A."/>
        </authorList>
    </citation>
    <scope>NUCLEOTIDE SEQUENCE [LARGE SCALE GENOMIC DNA]</scope>
    <source>
        <strain evidence="1">HYR1</strain>
    </source>
</reference>
<dbReference type="Proteomes" id="UP000276133">
    <property type="component" value="Unassembled WGS sequence"/>
</dbReference>
<evidence type="ECO:0000313" key="2">
    <source>
        <dbReference type="Proteomes" id="UP000276133"/>
    </source>
</evidence>
<accession>A0A3M7PP48</accession>
<organism evidence="1 2">
    <name type="scientific">Brachionus plicatilis</name>
    <name type="common">Marine rotifer</name>
    <name type="synonym">Brachionus muelleri</name>
    <dbReference type="NCBI Taxonomy" id="10195"/>
    <lineage>
        <taxon>Eukaryota</taxon>
        <taxon>Metazoa</taxon>
        <taxon>Spiralia</taxon>
        <taxon>Gnathifera</taxon>
        <taxon>Rotifera</taxon>
        <taxon>Eurotatoria</taxon>
        <taxon>Monogononta</taxon>
        <taxon>Pseudotrocha</taxon>
        <taxon>Ploima</taxon>
        <taxon>Brachionidae</taxon>
        <taxon>Brachionus</taxon>
    </lineage>
</organism>
<dbReference type="AlphaFoldDB" id="A0A3M7PP48"/>